<organism evidence="1 2">
    <name type="scientific">Dyadobacter psychrophilus</name>
    <dbReference type="NCBI Taxonomy" id="651661"/>
    <lineage>
        <taxon>Bacteria</taxon>
        <taxon>Pseudomonadati</taxon>
        <taxon>Bacteroidota</taxon>
        <taxon>Cytophagia</taxon>
        <taxon>Cytophagales</taxon>
        <taxon>Spirosomataceae</taxon>
        <taxon>Dyadobacter</taxon>
    </lineage>
</organism>
<dbReference type="AlphaFoldDB" id="A0A1T5DY78"/>
<sequence length="227" mass="25617">MKSFRLIVLFIFIGSIQGFTQSLSRVTSGIDLGLGYQEDEWVPAALYHQELSLANFQWFRIGWGVRTWGYYAGRTNLLPKDNALSRDTLEFGRLTANGLSFILGANVRLWRFDVGANTDIFGIVFGLRRNGLYTKPGFSEGEGAKYYNAYVKSNPSTLNLLPLALDNQNGNSEVFLRYWITDRIGVKLAYMAGRITYATEAKLDNGQKRFSKTYGVPNLSISFPLYN</sequence>
<gene>
    <name evidence="1" type="ORF">SAMN05660293_01989</name>
</gene>
<dbReference type="Proteomes" id="UP000190897">
    <property type="component" value="Unassembled WGS sequence"/>
</dbReference>
<evidence type="ECO:0000313" key="1">
    <source>
        <dbReference type="EMBL" id="SKB76611.1"/>
    </source>
</evidence>
<keyword evidence="2" id="KW-1185">Reference proteome</keyword>
<name>A0A1T5DY78_9BACT</name>
<dbReference type="RefSeq" id="WP_082214516.1">
    <property type="nucleotide sequence ID" value="NZ_FUZA01000002.1"/>
</dbReference>
<reference evidence="2" key="1">
    <citation type="submission" date="2017-02" db="EMBL/GenBank/DDBJ databases">
        <authorList>
            <person name="Varghese N."/>
            <person name="Submissions S."/>
        </authorList>
    </citation>
    <scope>NUCLEOTIDE SEQUENCE [LARGE SCALE GENOMIC DNA]</scope>
    <source>
        <strain evidence="2">DSM 22270</strain>
    </source>
</reference>
<dbReference type="EMBL" id="FUZA01000002">
    <property type="protein sequence ID" value="SKB76611.1"/>
    <property type="molecule type" value="Genomic_DNA"/>
</dbReference>
<evidence type="ECO:0000313" key="2">
    <source>
        <dbReference type="Proteomes" id="UP000190897"/>
    </source>
</evidence>
<dbReference type="OrthoDB" id="947982at2"/>
<evidence type="ECO:0008006" key="3">
    <source>
        <dbReference type="Google" id="ProtNLM"/>
    </source>
</evidence>
<protein>
    <recommendedName>
        <fullName evidence="3">Outer membrane protein beta-barrel domain-containing protein</fullName>
    </recommendedName>
</protein>
<proteinExistence type="predicted"/>
<dbReference type="STRING" id="651661.SAMN05660293_01989"/>
<accession>A0A1T5DY78</accession>